<proteinExistence type="predicted"/>
<comment type="caution">
    <text evidence="1">The sequence shown here is derived from an EMBL/GenBank/DDBJ whole genome shotgun (WGS) entry which is preliminary data.</text>
</comment>
<dbReference type="Proteomes" id="UP000606786">
    <property type="component" value="Unassembled WGS sequence"/>
</dbReference>
<name>A0A811ULU7_CERCA</name>
<gene>
    <name evidence="1" type="ORF">CCAP1982_LOCUS8533</name>
</gene>
<accession>A0A811ULU7</accession>
<keyword evidence="2" id="KW-1185">Reference proteome</keyword>
<dbReference type="AlphaFoldDB" id="A0A811ULU7"/>
<organism evidence="1 2">
    <name type="scientific">Ceratitis capitata</name>
    <name type="common">Mediterranean fruit fly</name>
    <name type="synonym">Tephritis capitata</name>
    <dbReference type="NCBI Taxonomy" id="7213"/>
    <lineage>
        <taxon>Eukaryota</taxon>
        <taxon>Metazoa</taxon>
        <taxon>Ecdysozoa</taxon>
        <taxon>Arthropoda</taxon>
        <taxon>Hexapoda</taxon>
        <taxon>Insecta</taxon>
        <taxon>Pterygota</taxon>
        <taxon>Neoptera</taxon>
        <taxon>Endopterygota</taxon>
        <taxon>Diptera</taxon>
        <taxon>Brachycera</taxon>
        <taxon>Muscomorpha</taxon>
        <taxon>Tephritoidea</taxon>
        <taxon>Tephritidae</taxon>
        <taxon>Ceratitis</taxon>
        <taxon>Ceratitis</taxon>
    </lineage>
</organism>
<evidence type="ECO:0000313" key="1">
    <source>
        <dbReference type="EMBL" id="CAD7000029.1"/>
    </source>
</evidence>
<reference evidence="1" key="1">
    <citation type="submission" date="2020-11" db="EMBL/GenBank/DDBJ databases">
        <authorList>
            <person name="Whitehead M."/>
        </authorList>
    </citation>
    <scope>NUCLEOTIDE SEQUENCE</scope>
    <source>
        <strain evidence="1">EGII</strain>
    </source>
</reference>
<sequence>MPTQMRMRIKQIVQEHVAFWCEKLGGEVTYVRPFHIIAVFFNICSDNKEVFFTLSTTVWSGEGLQVLDERRQGNVQLLIDFVIGHNSDYKACVEEIFTLN</sequence>
<evidence type="ECO:0000313" key="2">
    <source>
        <dbReference type="Proteomes" id="UP000606786"/>
    </source>
</evidence>
<protein>
    <submittedName>
        <fullName evidence="1">(Mediterranean fruit fly) hypothetical protein</fullName>
    </submittedName>
</protein>
<dbReference type="EMBL" id="CAJHJT010000012">
    <property type="protein sequence ID" value="CAD7000029.1"/>
    <property type="molecule type" value="Genomic_DNA"/>
</dbReference>